<keyword evidence="2" id="KW-1185">Reference proteome</keyword>
<dbReference type="RefSeq" id="WP_191908195.1">
    <property type="nucleotide sequence ID" value="NZ_CP042906.1"/>
</dbReference>
<accession>A0A5J6MUM4</accession>
<dbReference type="EMBL" id="CP042906">
    <property type="protein sequence ID" value="QEX18536.1"/>
    <property type="molecule type" value="Genomic_DNA"/>
</dbReference>
<organism evidence="1 2">
    <name type="scientific">Hypericibacter terrae</name>
    <dbReference type="NCBI Taxonomy" id="2602015"/>
    <lineage>
        <taxon>Bacteria</taxon>
        <taxon>Pseudomonadati</taxon>
        <taxon>Pseudomonadota</taxon>
        <taxon>Alphaproteobacteria</taxon>
        <taxon>Rhodospirillales</taxon>
        <taxon>Dongiaceae</taxon>
        <taxon>Hypericibacter</taxon>
    </lineage>
</organism>
<evidence type="ECO:0000313" key="2">
    <source>
        <dbReference type="Proteomes" id="UP000326202"/>
    </source>
</evidence>
<sequence length="105" mass="10845">MIPRIIRGADLKFTRPAGWDEAKHGPCGDLHARVTGDLIETAWSPTAEELALLNRGGVVILGIVGSQPPVSLTVEPASAAIPLSSFGAAFPAGPEPIEPREGSAP</sequence>
<evidence type="ECO:0000313" key="1">
    <source>
        <dbReference type="EMBL" id="QEX18536.1"/>
    </source>
</evidence>
<dbReference type="KEGG" id="htq:FRZ44_38430"/>
<dbReference type="AlphaFoldDB" id="A0A5J6MUM4"/>
<proteinExistence type="predicted"/>
<name>A0A5J6MUM4_9PROT</name>
<gene>
    <name evidence="1" type="ORF">FRZ44_38430</name>
</gene>
<protein>
    <submittedName>
        <fullName evidence="1">Uncharacterized protein</fullName>
    </submittedName>
</protein>
<reference evidence="1 2" key="1">
    <citation type="submission" date="2019-08" db="EMBL/GenBank/DDBJ databases">
        <title>Hyperibacter terrae gen. nov., sp. nov. and Hyperibacter viscosus sp. nov., two new members in the family Rhodospirillaceae isolated from the rhizosphere of Hypericum perforatum.</title>
        <authorList>
            <person name="Noviana Z."/>
        </authorList>
    </citation>
    <scope>NUCLEOTIDE SEQUENCE [LARGE SCALE GENOMIC DNA]</scope>
    <source>
        <strain evidence="1 2">R5913</strain>
    </source>
</reference>
<dbReference type="Proteomes" id="UP000326202">
    <property type="component" value="Chromosome"/>
</dbReference>